<accession>A0A9W9VT83</accession>
<sequence length="935" mass="107042">MGLVRGRPNRTLDSLDPANLRCWRPVGALLTPRSPFYFYFYSRFNLFVHLSPSPIAEEWSVAPSRLNSASIATMITMKYQLPHFLREFIRLFINPITWVDVYWPASRKYFFSLLFIGVVCAKVLHLYSHITSLTLGRFLLWGPTFVVQDVACVLIAQLLCQKFHNRWYRALAAPIMIFASLMISGLAAANISFYIQTGAEIHWRQAHSFHRDAASVKTLLTGLAGIVIGQVIFTVTAWFATPYLYNWVRAGVRILRAAVEPACVCCKRRSKSTPKNYERVAYDDWDEENGESEAMLGLNDPTKPLPPLPESSQRRKPALLLRIIVGVAFLFLVLLRVARPSETAYTFLSQTVIITPFEKIDRNQTSAVDVPDLEGDWSWLFNHTALGEPPKFDWLPEKKLKGFRDWYTSKHGEKHLHYDPAKDPLKISNLDNDILEPLREALKGDVKIKHVFLFKLESTRADVFPIRKDSYPGELIQKSYGGEIPQEVEERLANLTRNAQRFTNTPSGFNGEDKVDPYGGMFMRNAFTGGTFTLKSITASVCGVAPLVADFNKEYLNHVYNPCLPQIFTALNHLDNRTHHNHTKADDFTTWPWHSTFMQSITDDYDNQDKLIPALGFKDKITDAKITEDYEHSNKTAPEKYNFWGYPEHELRNYFLHALKHAEKKHERLFITHLTGQTHHPWDMPVGDEYEEYIHSNLFNRNGRVNKYFNTIGVADRWLGEVAEVLEEAGVANETLFVMVGDHGVSLLEDNGVTPYDAPHVASFKVPLVFSHPMLPPISIDSRVTSMQIVPTIMDLLKESGSLGEDQAKAIQDILPLYEGQSMIRETTPSKDGKRDWQFTVMNTGGTWLAVRSADKPYRVVVPLVPDVEWRFSNVETDPEELHVQGSFEFLPLLFQVARDHDDDAVEWVKEAAQVTKWWVSENWRRYEYEPESDS</sequence>
<proteinExistence type="inferred from homology"/>
<dbReference type="Gene3D" id="3.40.720.10">
    <property type="entry name" value="Alkaline Phosphatase, subunit A"/>
    <property type="match status" value="1"/>
</dbReference>
<feature type="transmembrane region" description="Helical" evidence="2">
    <location>
        <begin position="219"/>
        <end position="245"/>
    </location>
</feature>
<dbReference type="EMBL" id="JAPZBU010000009">
    <property type="protein sequence ID" value="KAJ5388720.1"/>
    <property type="molecule type" value="Genomic_DNA"/>
</dbReference>
<feature type="domain" description="Sulfatase N-terminal" evidence="3">
    <location>
        <begin position="518"/>
        <end position="797"/>
    </location>
</feature>
<dbReference type="InterPro" id="IPR050738">
    <property type="entry name" value="Sulfatase"/>
</dbReference>
<keyword evidence="2" id="KW-0472">Membrane</keyword>
<dbReference type="PANTHER" id="PTHR42693:SF32">
    <property type="entry name" value="SULFATASE DOMAIN PROTEIN (AFU_ORTHOLOGUE AFUA_2G17610)"/>
    <property type="match status" value="1"/>
</dbReference>
<dbReference type="AlphaFoldDB" id="A0A9W9VT83"/>
<evidence type="ECO:0000256" key="1">
    <source>
        <dbReference type="ARBA" id="ARBA00008779"/>
    </source>
</evidence>
<reference evidence="4" key="2">
    <citation type="journal article" date="2023" name="IMA Fungus">
        <title>Comparative genomic study of the Penicillium genus elucidates a diverse pangenome and 15 lateral gene transfer events.</title>
        <authorList>
            <person name="Petersen C."/>
            <person name="Sorensen T."/>
            <person name="Nielsen M.R."/>
            <person name="Sondergaard T.E."/>
            <person name="Sorensen J.L."/>
            <person name="Fitzpatrick D.A."/>
            <person name="Frisvad J.C."/>
            <person name="Nielsen K.L."/>
        </authorList>
    </citation>
    <scope>NUCLEOTIDE SEQUENCE</scope>
    <source>
        <strain evidence="4">IBT 29677</strain>
    </source>
</reference>
<feature type="transmembrane region" description="Helical" evidence="2">
    <location>
        <begin position="139"/>
        <end position="159"/>
    </location>
</feature>
<evidence type="ECO:0000259" key="3">
    <source>
        <dbReference type="Pfam" id="PF00884"/>
    </source>
</evidence>
<feature type="transmembrane region" description="Helical" evidence="2">
    <location>
        <begin position="319"/>
        <end position="338"/>
    </location>
</feature>
<evidence type="ECO:0000313" key="4">
    <source>
        <dbReference type="EMBL" id="KAJ5388720.1"/>
    </source>
</evidence>
<feature type="transmembrane region" description="Helical" evidence="2">
    <location>
        <begin position="109"/>
        <end position="127"/>
    </location>
</feature>
<keyword evidence="5" id="KW-1185">Reference proteome</keyword>
<dbReference type="InterPro" id="IPR000917">
    <property type="entry name" value="Sulfatase_N"/>
</dbReference>
<comment type="caution">
    <text evidence="4">The sequence shown here is derived from an EMBL/GenBank/DDBJ whole genome shotgun (WGS) entry which is preliminary data.</text>
</comment>
<dbReference type="Pfam" id="PF00884">
    <property type="entry name" value="Sulfatase"/>
    <property type="match status" value="1"/>
</dbReference>
<evidence type="ECO:0000256" key="2">
    <source>
        <dbReference type="SAM" id="Phobius"/>
    </source>
</evidence>
<dbReference type="GO" id="GO:0004065">
    <property type="term" value="F:arylsulfatase activity"/>
    <property type="evidence" value="ECO:0007669"/>
    <property type="project" value="TreeGrafter"/>
</dbReference>
<name>A0A9W9VT83_9EURO</name>
<protein>
    <recommendedName>
        <fullName evidence="3">Sulfatase N-terminal domain-containing protein</fullName>
    </recommendedName>
</protein>
<keyword evidence="2" id="KW-0812">Transmembrane</keyword>
<organism evidence="4 5">
    <name type="scientific">Penicillium cosmopolitanum</name>
    <dbReference type="NCBI Taxonomy" id="1131564"/>
    <lineage>
        <taxon>Eukaryota</taxon>
        <taxon>Fungi</taxon>
        <taxon>Dikarya</taxon>
        <taxon>Ascomycota</taxon>
        <taxon>Pezizomycotina</taxon>
        <taxon>Eurotiomycetes</taxon>
        <taxon>Eurotiomycetidae</taxon>
        <taxon>Eurotiales</taxon>
        <taxon>Aspergillaceae</taxon>
        <taxon>Penicillium</taxon>
    </lineage>
</organism>
<feature type="transmembrane region" description="Helical" evidence="2">
    <location>
        <begin position="171"/>
        <end position="195"/>
    </location>
</feature>
<reference evidence="4" key="1">
    <citation type="submission" date="2022-12" db="EMBL/GenBank/DDBJ databases">
        <authorList>
            <person name="Petersen C."/>
        </authorList>
    </citation>
    <scope>NUCLEOTIDE SEQUENCE</scope>
    <source>
        <strain evidence="4">IBT 29677</strain>
    </source>
</reference>
<comment type="similarity">
    <text evidence="1">Belongs to the sulfatase family.</text>
</comment>
<dbReference type="RefSeq" id="XP_056486518.1">
    <property type="nucleotide sequence ID" value="XM_056635898.1"/>
</dbReference>
<dbReference type="InterPro" id="IPR017850">
    <property type="entry name" value="Alkaline_phosphatase_core_sf"/>
</dbReference>
<dbReference type="GeneID" id="81374878"/>
<dbReference type="OrthoDB" id="103349at2759"/>
<gene>
    <name evidence="4" type="ORF">N7509_011261</name>
</gene>
<dbReference type="Proteomes" id="UP001147747">
    <property type="component" value="Unassembled WGS sequence"/>
</dbReference>
<dbReference type="SUPFAM" id="SSF53649">
    <property type="entry name" value="Alkaline phosphatase-like"/>
    <property type="match status" value="1"/>
</dbReference>
<evidence type="ECO:0000313" key="5">
    <source>
        <dbReference type="Proteomes" id="UP001147747"/>
    </source>
</evidence>
<keyword evidence="2" id="KW-1133">Transmembrane helix</keyword>
<dbReference type="PANTHER" id="PTHR42693">
    <property type="entry name" value="ARYLSULFATASE FAMILY MEMBER"/>
    <property type="match status" value="1"/>
</dbReference>